<evidence type="ECO:0000313" key="6">
    <source>
        <dbReference type="EnsemblPlants" id="QL12p021031:mrna"/>
    </source>
</evidence>
<proteinExistence type="predicted"/>
<dbReference type="InterPro" id="IPR041118">
    <property type="entry name" value="Rx_N"/>
</dbReference>
<evidence type="ECO:0000256" key="1">
    <source>
        <dbReference type="ARBA" id="ARBA00022737"/>
    </source>
</evidence>
<evidence type="ECO:0000313" key="7">
    <source>
        <dbReference type="Proteomes" id="UP000594261"/>
    </source>
</evidence>
<evidence type="ECO:0000259" key="5">
    <source>
        <dbReference type="Pfam" id="PF23559"/>
    </source>
</evidence>
<accession>A0A7N2N375</accession>
<dbReference type="InterPro" id="IPR038005">
    <property type="entry name" value="RX-like_CC"/>
</dbReference>
<dbReference type="GO" id="GO:0098542">
    <property type="term" value="P:defense response to other organism"/>
    <property type="evidence" value="ECO:0007669"/>
    <property type="project" value="TreeGrafter"/>
</dbReference>
<dbReference type="EnsemblPlants" id="QL12p021031:mrna">
    <property type="protein sequence ID" value="QL12p021031:mrna"/>
    <property type="gene ID" value="QL12p021031"/>
</dbReference>
<dbReference type="GO" id="GO:0043531">
    <property type="term" value="F:ADP binding"/>
    <property type="evidence" value="ECO:0007669"/>
    <property type="project" value="InterPro"/>
</dbReference>
<dbReference type="InterPro" id="IPR058922">
    <property type="entry name" value="WHD_DRP"/>
</dbReference>
<dbReference type="OMA" id="WCLRTEL"/>
<dbReference type="Gene3D" id="1.20.5.4130">
    <property type="match status" value="1"/>
</dbReference>
<dbReference type="CDD" id="cd14798">
    <property type="entry name" value="RX-CC_like"/>
    <property type="match status" value="1"/>
</dbReference>
<dbReference type="Pfam" id="PF23559">
    <property type="entry name" value="WHD_DRP"/>
    <property type="match status" value="1"/>
</dbReference>
<feature type="domain" description="Disease resistance protein winged helix" evidence="5">
    <location>
        <begin position="187"/>
        <end position="257"/>
    </location>
</feature>
<dbReference type="PANTHER" id="PTHR23155">
    <property type="entry name" value="DISEASE RESISTANCE PROTEIN RP"/>
    <property type="match status" value="1"/>
</dbReference>
<evidence type="ECO:0000259" key="4">
    <source>
        <dbReference type="Pfam" id="PF18052"/>
    </source>
</evidence>
<sequence>MADILLSALVSSMVGNLNTSALQEFGVAWCLRTELENLGSTLFTIQAVLQDAEEKQWNSEAVRNWLRKLKDGAYDADDVLDEFATEALRRKVERENGVKSQMRRVEEKSELESIGKEIVKKCGGVPLAIKALGSLMCLKSMKSEWLSVKESQIWDLPASENSILPALRLSYHHLPPHLKQRFDYCCVFPEDCYLEMDKLIKLWMADGFIPFKGSLELHDVGLDIFNELVWRSFFQDVREVYPGCIMCRMHDLIHDLAMSIMRFECSTLEFGKELKVPYKIHYYSFTMVSSNEDIYKLQSPIPTLMHWGSK</sequence>
<keyword evidence="7" id="KW-1185">Reference proteome</keyword>
<dbReference type="Gramene" id="QL12p021031:mrna">
    <property type="protein sequence ID" value="QL12p021031:mrna"/>
    <property type="gene ID" value="QL12p021031"/>
</dbReference>
<dbReference type="InParanoid" id="A0A7N2N375"/>
<dbReference type="InterPro" id="IPR036388">
    <property type="entry name" value="WH-like_DNA-bd_sf"/>
</dbReference>
<dbReference type="Proteomes" id="UP000594261">
    <property type="component" value="Chromosome 12"/>
</dbReference>
<evidence type="ECO:0000256" key="2">
    <source>
        <dbReference type="ARBA" id="ARBA00022741"/>
    </source>
</evidence>
<keyword evidence="1" id="KW-0677">Repeat</keyword>
<dbReference type="InterPro" id="IPR027417">
    <property type="entry name" value="P-loop_NTPase"/>
</dbReference>
<reference evidence="6 7" key="1">
    <citation type="journal article" date="2016" name="G3 (Bethesda)">
        <title>First Draft Assembly and Annotation of the Genome of a California Endemic Oak Quercus lobata Nee (Fagaceae).</title>
        <authorList>
            <person name="Sork V.L."/>
            <person name="Fitz-Gibbon S.T."/>
            <person name="Puiu D."/>
            <person name="Crepeau M."/>
            <person name="Gugger P.F."/>
            <person name="Sherman R."/>
            <person name="Stevens K."/>
            <person name="Langley C.H."/>
            <person name="Pellegrini M."/>
            <person name="Salzberg S.L."/>
        </authorList>
    </citation>
    <scope>NUCLEOTIDE SEQUENCE [LARGE SCALE GENOMIC DNA]</scope>
    <source>
        <strain evidence="6 7">cv. SW786</strain>
    </source>
</reference>
<dbReference type="AlphaFoldDB" id="A0A7N2N375"/>
<dbReference type="FunFam" id="1.10.10.10:FF:000322">
    <property type="entry name" value="Probable disease resistance protein At1g63360"/>
    <property type="match status" value="1"/>
</dbReference>
<dbReference type="SUPFAM" id="SSF52540">
    <property type="entry name" value="P-loop containing nucleoside triphosphate hydrolases"/>
    <property type="match status" value="1"/>
</dbReference>
<name>A0A7N2N375_QUELO</name>
<evidence type="ECO:0000256" key="3">
    <source>
        <dbReference type="ARBA" id="ARBA00022821"/>
    </source>
</evidence>
<keyword evidence="2" id="KW-0547">Nucleotide-binding</keyword>
<feature type="domain" description="Disease resistance N-terminal" evidence="4">
    <location>
        <begin position="10"/>
        <end position="96"/>
    </location>
</feature>
<dbReference type="Pfam" id="PF18052">
    <property type="entry name" value="Rx_N"/>
    <property type="match status" value="1"/>
</dbReference>
<keyword evidence="3" id="KW-0611">Plant defense</keyword>
<dbReference type="EMBL" id="LRBV02000012">
    <property type="status" value="NOT_ANNOTATED_CDS"/>
    <property type="molecule type" value="Genomic_DNA"/>
</dbReference>
<reference evidence="6" key="2">
    <citation type="submission" date="2021-01" db="UniProtKB">
        <authorList>
            <consortium name="EnsemblPlants"/>
        </authorList>
    </citation>
    <scope>IDENTIFICATION</scope>
</reference>
<dbReference type="Gene3D" id="1.10.10.10">
    <property type="entry name" value="Winged helix-like DNA-binding domain superfamily/Winged helix DNA-binding domain"/>
    <property type="match status" value="1"/>
</dbReference>
<dbReference type="InterPro" id="IPR044974">
    <property type="entry name" value="Disease_R_plants"/>
</dbReference>
<organism evidence="6 7">
    <name type="scientific">Quercus lobata</name>
    <name type="common">Valley oak</name>
    <dbReference type="NCBI Taxonomy" id="97700"/>
    <lineage>
        <taxon>Eukaryota</taxon>
        <taxon>Viridiplantae</taxon>
        <taxon>Streptophyta</taxon>
        <taxon>Embryophyta</taxon>
        <taxon>Tracheophyta</taxon>
        <taxon>Spermatophyta</taxon>
        <taxon>Magnoliopsida</taxon>
        <taxon>eudicotyledons</taxon>
        <taxon>Gunneridae</taxon>
        <taxon>Pentapetalae</taxon>
        <taxon>rosids</taxon>
        <taxon>fabids</taxon>
        <taxon>Fagales</taxon>
        <taxon>Fagaceae</taxon>
        <taxon>Quercus</taxon>
    </lineage>
</organism>
<dbReference type="PANTHER" id="PTHR23155:SF1128">
    <property type="entry name" value="OS03G0849500 PROTEIN"/>
    <property type="match status" value="1"/>
</dbReference>
<protein>
    <submittedName>
        <fullName evidence="6">Uncharacterized protein</fullName>
    </submittedName>
</protein>